<organism evidence="7 8">
    <name type="scientific">Cryomorpha ignava</name>
    <dbReference type="NCBI Taxonomy" id="101383"/>
    <lineage>
        <taxon>Bacteria</taxon>
        <taxon>Pseudomonadati</taxon>
        <taxon>Bacteroidota</taxon>
        <taxon>Flavobacteriia</taxon>
        <taxon>Flavobacteriales</taxon>
        <taxon>Cryomorphaceae</taxon>
        <taxon>Cryomorpha</taxon>
    </lineage>
</organism>
<evidence type="ECO:0000256" key="5">
    <source>
        <dbReference type="SAM" id="Phobius"/>
    </source>
</evidence>
<dbReference type="InterPro" id="IPR036097">
    <property type="entry name" value="HisK_dim/P_sf"/>
</dbReference>
<dbReference type="PANTHER" id="PTHR43547:SF2">
    <property type="entry name" value="HYBRID SIGNAL TRANSDUCTION HISTIDINE KINASE C"/>
    <property type="match status" value="1"/>
</dbReference>
<evidence type="ECO:0000256" key="4">
    <source>
        <dbReference type="PROSITE-ProRule" id="PRU00339"/>
    </source>
</evidence>
<keyword evidence="8" id="KW-1185">Reference proteome</keyword>
<gene>
    <name evidence="7" type="ORF">G3O08_09180</name>
</gene>
<evidence type="ECO:0000313" key="8">
    <source>
        <dbReference type="Proteomes" id="UP000486602"/>
    </source>
</evidence>
<dbReference type="PROSITE" id="PS50109">
    <property type="entry name" value="HIS_KIN"/>
    <property type="match status" value="1"/>
</dbReference>
<protein>
    <recommendedName>
        <fullName evidence="2">histidine kinase</fullName>
        <ecNumber evidence="2">2.7.13.3</ecNumber>
    </recommendedName>
</protein>
<keyword evidence="7" id="KW-0808">Transferase</keyword>
<keyword evidence="3" id="KW-0597">Phosphoprotein</keyword>
<dbReference type="Pfam" id="PF13424">
    <property type="entry name" value="TPR_12"/>
    <property type="match status" value="1"/>
</dbReference>
<dbReference type="PANTHER" id="PTHR43547">
    <property type="entry name" value="TWO-COMPONENT HISTIDINE KINASE"/>
    <property type="match status" value="1"/>
</dbReference>
<dbReference type="Gene3D" id="1.25.40.10">
    <property type="entry name" value="Tetratricopeptide repeat domain"/>
    <property type="match status" value="2"/>
</dbReference>
<dbReference type="InterPro" id="IPR005467">
    <property type="entry name" value="His_kinase_dom"/>
</dbReference>
<dbReference type="PRINTS" id="PR00344">
    <property type="entry name" value="BCTRLSENSOR"/>
</dbReference>
<dbReference type="AlphaFoldDB" id="A0A7K3WPT8"/>
<dbReference type="SMART" id="SM00028">
    <property type="entry name" value="TPR"/>
    <property type="match status" value="5"/>
</dbReference>
<keyword evidence="4" id="KW-0802">TPR repeat</keyword>
<dbReference type="GO" id="GO:0000155">
    <property type="term" value="F:phosphorelay sensor kinase activity"/>
    <property type="evidence" value="ECO:0007669"/>
    <property type="project" value="InterPro"/>
</dbReference>
<dbReference type="Pfam" id="PF13181">
    <property type="entry name" value="TPR_8"/>
    <property type="match status" value="2"/>
</dbReference>
<evidence type="ECO:0000256" key="2">
    <source>
        <dbReference type="ARBA" id="ARBA00012438"/>
    </source>
</evidence>
<dbReference type="RefSeq" id="WP_163285066.1">
    <property type="nucleotide sequence ID" value="NZ_JAAGVY010000013.1"/>
</dbReference>
<dbReference type="InterPro" id="IPR019734">
    <property type="entry name" value="TPR_rpt"/>
</dbReference>
<dbReference type="InterPro" id="IPR003661">
    <property type="entry name" value="HisK_dim/P_dom"/>
</dbReference>
<keyword evidence="5" id="KW-0812">Transmembrane</keyword>
<proteinExistence type="predicted"/>
<keyword evidence="7" id="KW-0418">Kinase</keyword>
<dbReference type="InterPro" id="IPR003594">
    <property type="entry name" value="HATPase_dom"/>
</dbReference>
<dbReference type="EMBL" id="JAAGVY010000013">
    <property type="protein sequence ID" value="NEN23673.1"/>
    <property type="molecule type" value="Genomic_DNA"/>
</dbReference>
<dbReference type="InterPro" id="IPR011990">
    <property type="entry name" value="TPR-like_helical_dom_sf"/>
</dbReference>
<feature type="repeat" description="TPR" evidence="4">
    <location>
        <begin position="268"/>
        <end position="301"/>
    </location>
</feature>
<dbReference type="CDD" id="cd00082">
    <property type="entry name" value="HisKA"/>
    <property type="match status" value="1"/>
</dbReference>
<evidence type="ECO:0000256" key="3">
    <source>
        <dbReference type="ARBA" id="ARBA00022553"/>
    </source>
</evidence>
<dbReference type="CDD" id="cd00075">
    <property type="entry name" value="HATPase"/>
    <property type="match status" value="1"/>
</dbReference>
<dbReference type="PROSITE" id="PS50005">
    <property type="entry name" value="TPR"/>
    <property type="match status" value="1"/>
</dbReference>
<dbReference type="SMART" id="SM00387">
    <property type="entry name" value="HATPase_c"/>
    <property type="match status" value="1"/>
</dbReference>
<dbReference type="SUPFAM" id="SSF47384">
    <property type="entry name" value="Homodimeric domain of signal transducing histidine kinase"/>
    <property type="match status" value="1"/>
</dbReference>
<comment type="caution">
    <text evidence="7">The sequence shown here is derived from an EMBL/GenBank/DDBJ whole genome shotgun (WGS) entry which is preliminary data.</text>
</comment>
<dbReference type="SUPFAM" id="SSF48452">
    <property type="entry name" value="TPR-like"/>
    <property type="match status" value="2"/>
</dbReference>
<feature type="transmembrane region" description="Helical" evidence="5">
    <location>
        <begin position="428"/>
        <end position="448"/>
    </location>
</feature>
<evidence type="ECO:0000256" key="1">
    <source>
        <dbReference type="ARBA" id="ARBA00000085"/>
    </source>
</evidence>
<evidence type="ECO:0000313" key="7">
    <source>
        <dbReference type="EMBL" id="NEN23673.1"/>
    </source>
</evidence>
<dbReference type="Gene3D" id="1.10.287.130">
    <property type="match status" value="1"/>
</dbReference>
<keyword evidence="5" id="KW-1133">Transmembrane helix</keyword>
<dbReference type="Pfam" id="PF02518">
    <property type="entry name" value="HATPase_c"/>
    <property type="match status" value="1"/>
</dbReference>
<keyword evidence="5" id="KW-0472">Membrane</keyword>
<name>A0A7K3WPT8_9FLAO</name>
<dbReference type="Gene3D" id="3.30.565.10">
    <property type="entry name" value="Histidine kinase-like ATPase, C-terminal domain"/>
    <property type="match status" value="1"/>
</dbReference>
<comment type="catalytic activity">
    <reaction evidence="1">
        <text>ATP + protein L-histidine = ADP + protein N-phospho-L-histidine.</text>
        <dbReference type="EC" id="2.7.13.3"/>
    </reaction>
</comment>
<dbReference type="InterPro" id="IPR004358">
    <property type="entry name" value="Sig_transdc_His_kin-like_C"/>
</dbReference>
<dbReference type="SUPFAM" id="SSF55874">
    <property type="entry name" value="ATPase domain of HSP90 chaperone/DNA topoisomerase II/histidine kinase"/>
    <property type="match status" value="1"/>
</dbReference>
<dbReference type="InterPro" id="IPR036890">
    <property type="entry name" value="HATPase_C_sf"/>
</dbReference>
<dbReference type="EC" id="2.7.13.3" evidence="2"/>
<reference evidence="7 8" key="1">
    <citation type="submission" date="2020-02" db="EMBL/GenBank/DDBJ databases">
        <title>Out from the shadows clarifying the taxonomy of the family Cryomorphaceae and related taxa by utilizing the GTDB taxonomic framework.</title>
        <authorList>
            <person name="Bowman J.P."/>
        </authorList>
    </citation>
    <scope>NUCLEOTIDE SEQUENCE [LARGE SCALE GENOMIC DNA]</scope>
    <source>
        <strain evidence="7 8">QSSC 1-22</strain>
    </source>
</reference>
<sequence>MRLFLLLFLAFTFMNEAYPQKTDRSPELKTAIDSLTKHIDVGDFTKAEVWLNESRARLGTAPHHEDYFNLRYNEGILLLKKWQLESAEPILMECLALARKSADSSQLVMANAVMSQLKAEQSLYGASIVYGNEALSYLKSTDSLQYYALTSNISISYLHDHNTEKSLQYALAAKGFYEREERYLELGVSLNNIGELYREQFEDYAMAEKHYRKAIVINKSQGFNAGLASNYLNLALTLENNQQMDSARHYIYLSLKIREEIGDVGGLALVYNTLGQINLRNGDIEAARKAFSETIQISEEHQIYPGLFYGNWGLGKTYSTNGAYTVAKTYYDKALGIAKNLNSLPMIADSHKSLYELEREDGDFRTALNHFEAYSAYSDSIRMRQNENEFAELRTRYETDLAHTENMLLKANQVSQNAEIKRQRIMSIGLWLLLGLVLVITLILFIGYSRRSKSLKKEAALRQELQTQYQTVKVQKEELKELNELKNNIFSVLGHDLKAPLTSISSLVGLMNSDDLEPEEFAKLTQQLEQETKAGLISLQNILVWSQAKTGKGKPDVEELSVASVVNECLTNSKRQIENKELLISTDWGRARTIPADKNQFKSIAFNLISNAIKFSPKGGKIKLKTFKDAEGTYFLVRNAGEGISEELVAKINKSHKVISKRGTQGEKGTGIGLRIVSDFAELHGGYLKFRTIETGGTEVEVFFPSEKRSLKALA</sequence>
<dbReference type="Proteomes" id="UP000486602">
    <property type="component" value="Unassembled WGS sequence"/>
</dbReference>
<feature type="domain" description="Histidine kinase" evidence="6">
    <location>
        <begin position="492"/>
        <end position="708"/>
    </location>
</feature>
<accession>A0A7K3WPT8</accession>
<dbReference type="SMART" id="SM00388">
    <property type="entry name" value="HisKA"/>
    <property type="match status" value="1"/>
</dbReference>
<evidence type="ECO:0000259" key="6">
    <source>
        <dbReference type="PROSITE" id="PS50109"/>
    </source>
</evidence>